<accession>A0A6J1NG25</accession>
<comment type="subcellular location">
    <subcellularLocation>
        <location evidence="1">Nucleus</location>
    </subcellularLocation>
</comment>
<dbReference type="GO" id="GO:0000976">
    <property type="term" value="F:transcription cis-regulatory region binding"/>
    <property type="evidence" value="ECO:0007669"/>
    <property type="project" value="TreeGrafter"/>
</dbReference>
<organism evidence="9 10">
    <name type="scientific">Bicyclus anynana</name>
    <name type="common">Squinting bush brown butterfly</name>
    <dbReference type="NCBI Taxonomy" id="110368"/>
    <lineage>
        <taxon>Eukaryota</taxon>
        <taxon>Metazoa</taxon>
        <taxon>Ecdysozoa</taxon>
        <taxon>Arthropoda</taxon>
        <taxon>Hexapoda</taxon>
        <taxon>Insecta</taxon>
        <taxon>Pterygota</taxon>
        <taxon>Neoptera</taxon>
        <taxon>Endopterygota</taxon>
        <taxon>Lepidoptera</taxon>
        <taxon>Glossata</taxon>
        <taxon>Ditrysia</taxon>
        <taxon>Papilionoidea</taxon>
        <taxon>Nymphalidae</taxon>
        <taxon>Satyrinae</taxon>
        <taxon>Satyrini</taxon>
        <taxon>Mycalesina</taxon>
        <taxon>Bicyclus</taxon>
    </lineage>
</organism>
<evidence type="ECO:0000256" key="2">
    <source>
        <dbReference type="ARBA" id="ARBA00022553"/>
    </source>
</evidence>
<feature type="domain" description="PAS" evidence="8">
    <location>
        <begin position="175"/>
        <end position="221"/>
    </location>
</feature>
<dbReference type="KEGG" id="bany:112050002"/>
<dbReference type="SMART" id="SM00091">
    <property type="entry name" value="PAS"/>
    <property type="match status" value="2"/>
</dbReference>
<keyword evidence="9" id="KW-1185">Reference proteome</keyword>
<evidence type="ECO:0000256" key="7">
    <source>
        <dbReference type="SAM" id="MobiDB-lite"/>
    </source>
</evidence>
<dbReference type="GO" id="GO:0000122">
    <property type="term" value="P:negative regulation of transcription by RNA polymerase II"/>
    <property type="evidence" value="ECO:0007669"/>
    <property type="project" value="TreeGrafter"/>
</dbReference>
<dbReference type="GO" id="GO:0005737">
    <property type="term" value="C:cytoplasm"/>
    <property type="evidence" value="ECO:0007669"/>
    <property type="project" value="TreeGrafter"/>
</dbReference>
<feature type="region of interest" description="Disordered" evidence="7">
    <location>
        <begin position="648"/>
        <end position="670"/>
    </location>
</feature>
<feature type="compositionally biased region" description="Basic and acidic residues" evidence="7">
    <location>
        <begin position="62"/>
        <end position="71"/>
    </location>
</feature>
<feature type="compositionally biased region" description="Basic and acidic residues" evidence="7">
    <location>
        <begin position="998"/>
        <end position="1009"/>
    </location>
</feature>
<dbReference type="Gene3D" id="1.20.5.770">
    <property type="entry name" value="Single helix bin"/>
    <property type="match status" value="1"/>
</dbReference>
<gene>
    <name evidence="10" type="primary">LOC112050002</name>
</gene>
<feature type="region of interest" description="Disordered" evidence="7">
    <location>
        <begin position="126"/>
        <end position="157"/>
    </location>
</feature>
<evidence type="ECO:0000256" key="5">
    <source>
        <dbReference type="ARBA" id="ARBA00023242"/>
    </source>
</evidence>
<feature type="compositionally biased region" description="Low complexity" evidence="7">
    <location>
        <begin position="18"/>
        <end position="27"/>
    </location>
</feature>
<feature type="compositionally biased region" description="Basic and acidic residues" evidence="7">
    <location>
        <begin position="952"/>
        <end position="976"/>
    </location>
</feature>
<dbReference type="GO" id="GO:0043153">
    <property type="term" value="P:entrainment of circadian clock by photoperiod"/>
    <property type="evidence" value="ECO:0007669"/>
    <property type="project" value="TreeGrafter"/>
</dbReference>
<proteinExistence type="predicted"/>
<evidence type="ECO:0000259" key="8">
    <source>
        <dbReference type="PROSITE" id="PS50112"/>
    </source>
</evidence>
<dbReference type="Proteomes" id="UP001652582">
    <property type="component" value="Chromosome Z"/>
</dbReference>
<feature type="compositionally biased region" description="Polar residues" evidence="7">
    <location>
        <begin position="939"/>
        <end position="951"/>
    </location>
</feature>
<keyword evidence="2" id="KW-0597">Phosphoprotein</keyword>
<dbReference type="OrthoDB" id="7788983at2759"/>
<dbReference type="SUPFAM" id="SSF55785">
    <property type="entry name" value="PYP-like sensor domain (PAS domain)"/>
    <property type="match status" value="2"/>
</dbReference>
<feature type="region of interest" description="Disordered" evidence="7">
    <location>
        <begin position="691"/>
        <end position="731"/>
    </location>
</feature>
<dbReference type="AlphaFoldDB" id="A0A6J1NG25"/>
<dbReference type="GO" id="GO:0032922">
    <property type="term" value="P:circadian regulation of gene expression"/>
    <property type="evidence" value="ECO:0007669"/>
    <property type="project" value="TreeGrafter"/>
</dbReference>
<evidence type="ECO:0000313" key="9">
    <source>
        <dbReference type="Proteomes" id="UP001652582"/>
    </source>
</evidence>
<feature type="compositionally biased region" description="Polar residues" evidence="7">
    <location>
        <begin position="1112"/>
        <end position="1131"/>
    </location>
</feature>
<feature type="compositionally biased region" description="Low complexity" evidence="7">
    <location>
        <begin position="35"/>
        <end position="52"/>
    </location>
</feature>
<feature type="region of interest" description="Disordered" evidence="7">
    <location>
        <begin position="932"/>
        <end position="1013"/>
    </location>
</feature>
<evidence type="ECO:0000256" key="4">
    <source>
        <dbReference type="ARBA" id="ARBA00023108"/>
    </source>
</evidence>
<dbReference type="InterPro" id="IPR000014">
    <property type="entry name" value="PAS"/>
</dbReference>
<feature type="domain" description="PAS" evidence="8">
    <location>
        <begin position="303"/>
        <end position="373"/>
    </location>
</feature>
<dbReference type="CDD" id="cd00130">
    <property type="entry name" value="PAS"/>
    <property type="match status" value="2"/>
</dbReference>
<dbReference type="GO" id="GO:0001222">
    <property type="term" value="F:transcription corepressor binding"/>
    <property type="evidence" value="ECO:0007669"/>
    <property type="project" value="TreeGrafter"/>
</dbReference>
<dbReference type="Gene3D" id="3.30.450.20">
    <property type="entry name" value="PAS domain"/>
    <property type="match status" value="2"/>
</dbReference>
<dbReference type="GO" id="GO:0005634">
    <property type="term" value="C:nucleus"/>
    <property type="evidence" value="ECO:0007669"/>
    <property type="project" value="UniProtKB-SubCell"/>
</dbReference>
<dbReference type="Pfam" id="PF14598">
    <property type="entry name" value="PAS_11"/>
    <property type="match status" value="1"/>
</dbReference>
<dbReference type="InterPro" id="IPR035965">
    <property type="entry name" value="PAS-like_dom_sf"/>
</dbReference>
<protein>
    <recommendedName>
        <fullName evidence="6">Period circadian protein</fullName>
    </recommendedName>
</protein>
<evidence type="ECO:0000256" key="6">
    <source>
        <dbReference type="ARBA" id="ARBA00040849"/>
    </source>
</evidence>
<feature type="compositionally biased region" description="Low complexity" evidence="7">
    <location>
        <begin position="978"/>
        <end position="988"/>
    </location>
</feature>
<dbReference type="Pfam" id="PF00989">
    <property type="entry name" value="PAS"/>
    <property type="match status" value="1"/>
</dbReference>
<feature type="compositionally biased region" description="Basic residues" evidence="7">
    <location>
        <begin position="709"/>
        <end position="721"/>
    </location>
</feature>
<dbReference type="InterPro" id="IPR013767">
    <property type="entry name" value="PAS_fold"/>
</dbReference>
<dbReference type="InterPro" id="IPR022728">
    <property type="entry name" value="Period_circadian-like_C"/>
</dbReference>
<dbReference type="RefSeq" id="XP_023943918.2">
    <property type="nucleotide sequence ID" value="XM_024088150.2"/>
</dbReference>
<feature type="region of interest" description="Disordered" evidence="7">
    <location>
        <begin position="1112"/>
        <end position="1137"/>
    </location>
</feature>
<feature type="compositionally biased region" description="Basic and acidic residues" evidence="7">
    <location>
        <begin position="126"/>
        <end position="142"/>
    </location>
</feature>
<dbReference type="PROSITE" id="PS50112">
    <property type="entry name" value="PAS"/>
    <property type="match status" value="2"/>
</dbReference>
<feature type="region of interest" description="Disordered" evidence="7">
    <location>
        <begin position="1"/>
        <end position="78"/>
    </location>
</feature>
<dbReference type="Pfam" id="PF12114">
    <property type="entry name" value="Period_C"/>
    <property type="match status" value="1"/>
</dbReference>
<dbReference type="InterPro" id="IPR050760">
    <property type="entry name" value="Period_circadian_regulator"/>
</dbReference>
<keyword evidence="3" id="KW-0677">Repeat</keyword>
<evidence type="ECO:0000256" key="1">
    <source>
        <dbReference type="ARBA" id="ARBA00004123"/>
    </source>
</evidence>
<name>A0A6J1NG25_BICAN</name>
<sequence length="1163" mass="130209">MDNMDDSDPNAKISDSAYSTSCSNSQSRRSHSSKSTHSSGSSGYGGKQTTSGYNNNNQTQSPEKRPKEKELKKKKTQLTTQNDVQVVEAKIEIVCDVTMKPVFEPLPEEISDLVPSPASGVVKMEKGPELDVSDKKSGKDEPSPSTTPTPLTFVTSKPNSNQISDGFTCVISMQDGIVMYTTASVTTALGYPKDMWIGRSFMDFLHQRDRNTFASQISSGLVVVAAPKQQVDGTKGKATPFGELMSTMVCRIRRYKGLSTGFATKDRVVTFMPFQLKFYFKRMSEDDGQVTYLVIEGSPFFSAFKTPNEIITDPTPFVMKHTASGKLDYIDPESVPYLGYLPQDILNKDALQLFYPSDLMYLHQIHETIVKEGGVQRSKPYRMLAQNGDFLKLETEWSSFINPWSRKLEFVIGKHFVIEGPKNPDVFQTPEAEKATKVSKEEETKALAIKESIIRIMNEVLTKPAEMAKQHMTKRCQELASFMESLLDETPKTEEELRLEIQDTDHSYFERDSVMLGGISPHHDNNDSNTSTETPLTYNQLNYNENLQRFFDSHEAYTDEDKNSLAVCEHLKTKDIETPEPDTSFSKNFLSMVNSSGEFDEMASTSDSSTAAVASSNNACSSNGFQALRLTESLLNKHNVEMEKELLKLHRETRSSKSDREKASNESRLKKKEHLARCNAFFMPTSAASEFKPQGVKRSSKNTDDWGTNKHRCSSARTTRRRFTEPPNNPPLSATYNVPSPWPSHPVNNLMNPYVGMGNPTQMSAMNPIGMQGPVPMYYIPAAPYQMAPKSEAGPSASQAQYQRHSDMNGFSIPYMGHQQNMNPAGRSSRTETANANMNMQPNVYSPMQCMMFGPPVFASPFMYPQYDSPMAYTIPQNFGQHQIPNTQTMGTLGLSSNNYEEACKLTIPMKYVQSCNGHGRREKNVECRANNGVHGRDISSSFAGASNRNNDANDERNKRKLRFDNSDGTNEKTDGESSYSSFYSSFFKTDSGSNEESDSKSRPVKEGTKASNKYKILSSKTPTIPSTYVPNDRKVARRKMEPPWMEQVHVTSELIYKYQIANKDSQEVLSNDKEKLKTLEQSPLVCEQLSQLYLDLQLQGVAARLTLEDGITSSSSSGEDTPNHPKPSTSKARRRKRGYSWLAMIYEEDAPMPPPEENSSSS</sequence>
<feature type="compositionally biased region" description="Low complexity" evidence="7">
    <location>
        <begin position="143"/>
        <end position="152"/>
    </location>
</feature>
<keyword evidence="5" id="KW-0539">Nucleus</keyword>
<dbReference type="PANTHER" id="PTHR11269:SF16">
    <property type="entry name" value="PERIOD CIRCADIAN PROTEIN"/>
    <property type="match status" value="1"/>
</dbReference>
<feature type="compositionally biased region" description="Basic and acidic residues" evidence="7">
    <location>
        <begin position="648"/>
        <end position="668"/>
    </location>
</feature>
<dbReference type="GeneID" id="112050002"/>
<reference evidence="10" key="1">
    <citation type="submission" date="2025-08" db="UniProtKB">
        <authorList>
            <consortium name="RefSeq"/>
        </authorList>
    </citation>
    <scope>IDENTIFICATION</scope>
</reference>
<keyword evidence="4" id="KW-0090">Biological rhythms</keyword>
<dbReference type="PANTHER" id="PTHR11269">
    <property type="entry name" value="PERIOD CIRCADIAN PROTEIN"/>
    <property type="match status" value="1"/>
</dbReference>
<evidence type="ECO:0000256" key="3">
    <source>
        <dbReference type="ARBA" id="ARBA00022737"/>
    </source>
</evidence>
<evidence type="ECO:0000313" key="10">
    <source>
        <dbReference type="RefSeq" id="XP_023943918.2"/>
    </source>
</evidence>